<sequence>MLIRPATNGRANAWNSVNGYPATVVYYQQRLYFAASPAYPQTIWASRTGDYKDFGKSNPTQDDDRIVYTYAGRQVNEIRHLIDVGSLVVLTSGG</sequence>
<evidence type="ECO:0000313" key="2">
    <source>
        <dbReference type="Proteomes" id="UP000254340"/>
    </source>
</evidence>
<dbReference type="AlphaFoldDB" id="A0A377XD38"/>
<reference evidence="1 2" key="1">
    <citation type="submission" date="2018-06" db="EMBL/GenBank/DDBJ databases">
        <authorList>
            <consortium name="Pathogen Informatics"/>
            <person name="Doyle S."/>
        </authorList>
    </citation>
    <scope>NUCLEOTIDE SEQUENCE [LARGE SCALE GENOMIC DNA]</scope>
    <source>
        <strain evidence="1 2">NCTC5047</strain>
    </source>
</reference>
<gene>
    <name evidence="1" type="ORF">NCTC5047_02033</name>
</gene>
<organism evidence="1 2">
    <name type="scientific">Klebsiella pneumoniae</name>
    <dbReference type="NCBI Taxonomy" id="573"/>
    <lineage>
        <taxon>Bacteria</taxon>
        <taxon>Pseudomonadati</taxon>
        <taxon>Pseudomonadota</taxon>
        <taxon>Gammaproteobacteria</taxon>
        <taxon>Enterobacterales</taxon>
        <taxon>Enterobacteriaceae</taxon>
        <taxon>Klebsiella/Raoultella group</taxon>
        <taxon>Klebsiella</taxon>
        <taxon>Klebsiella pneumoniae complex</taxon>
    </lineage>
</organism>
<evidence type="ECO:0000313" key="1">
    <source>
        <dbReference type="EMBL" id="STT79355.1"/>
    </source>
</evidence>
<name>A0A377XD38_KLEPN</name>
<proteinExistence type="predicted"/>
<protein>
    <submittedName>
        <fullName evidence="1">Uncharacterized protein</fullName>
    </submittedName>
</protein>
<accession>A0A377XD38</accession>
<dbReference type="Proteomes" id="UP000254340">
    <property type="component" value="Unassembled WGS sequence"/>
</dbReference>
<dbReference type="EMBL" id="UGLH01000005">
    <property type="protein sequence ID" value="STT79355.1"/>
    <property type="molecule type" value="Genomic_DNA"/>
</dbReference>